<comment type="subcellular location">
    <subcellularLocation>
        <location evidence="1">Plastid</location>
    </subcellularLocation>
</comment>
<dbReference type="Pfam" id="PF04755">
    <property type="entry name" value="PAP_fibrillin"/>
    <property type="match status" value="1"/>
</dbReference>
<dbReference type="EMBL" id="KB454498">
    <property type="protein sequence ID" value="EME30649.1"/>
    <property type="molecule type" value="Genomic_DNA"/>
</dbReference>
<evidence type="ECO:0000259" key="4">
    <source>
        <dbReference type="Pfam" id="PF04755"/>
    </source>
</evidence>
<dbReference type="RefSeq" id="XP_005707169.1">
    <property type="nucleotide sequence ID" value="XM_005707112.1"/>
</dbReference>
<gene>
    <name evidence="5" type="ORF">Gasu_21080</name>
</gene>
<feature type="compositionally biased region" description="Polar residues" evidence="3">
    <location>
        <begin position="63"/>
        <end position="83"/>
    </location>
</feature>
<dbReference type="InterPro" id="IPR006843">
    <property type="entry name" value="PAP/fibrillin_dom"/>
</dbReference>
<proteinExistence type="predicted"/>
<evidence type="ECO:0000256" key="3">
    <source>
        <dbReference type="SAM" id="MobiDB-lite"/>
    </source>
</evidence>
<dbReference type="Gramene" id="EME30649">
    <property type="protein sequence ID" value="EME30649"/>
    <property type="gene ID" value="Gasu_21080"/>
</dbReference>
<evidence type="ECO:0000313" key="6">
    <source>
        <dbReference type="Proteomes" id="UP000030680"/>
    </source>
</evidence>
<dbReference type="eggNOG" id="ENOG502QS2T">
    <property type="taxonomic scope" value="Eukaryota"/>
</dbReference>
<feature type="domain" description="Plastid lipid-associated protein/fibrillin conserved" evidence="4">
    <location>
        <begin position="136"/>
        <end position="323"/>
    </location>
</feature>
<feature type="region of interest" description="Disordered" evidence="3">
    <location>
        <begin position="63"/>
        <end position="121"/>
    </location>
</feature>
<feature type="compositionally biased region" description="Polar residues" evidence="3">
    <location>
        <begin position="92"/>
        <end position="117"/>
    </location>
</feature>
<dbReference type="PROSITE" id="PS51257">
    <property type="entry name" value="PROKAR_LIPOPROTEIN"/>
    <property type="match status" value="1"/>
</dbReference>
<evidence type="ECO:0000256" key="2">
    <source>
        <dbReference type="ARBA" id="ARBA00022640"/>
    </source>
</evidence>
<dbReference type="STRING" id="130081.M2Y490"/>
<accession>M2Y490</accession>
<evidence type="ECO:0000256" key="1">
    <source>
        <dbReference type="ARBA" id="ARBA00004474"/>
    </source>
</evidence>
<protein>
    <recommendedName>
        <fullName evidence="4">Plastid lipid-associated protein/fibrillin conserved domain-containing protein</fullName>
    </recommendedName>
</protein>
<dbReference type="Proteomes" id="UP000030680">
    <property type="component" value="Unassembled WGS sequence"/>
</dbReference>
<dbReference type="KEGG" id="gsl:Gasu_21080"/>
<evidence type="ECO:0000313" key="5">
    <source>
        <dbReference type="EMBL" id="EME30649.1"/>
    </source>
</evidence>
<reference evidence="6" key="1">
    <citation type="journal article" date="2013" name="Science">
        <title>Gene transfer from bacteria and archaea facilitated evolution of an extremophilic eukaryote.</title>
        <authorList>
            <person name="Schonknecht G."/>
            <person name="Chen W.H."/>
            <person name="Ternes C.M."/>
            <person name="Barbier G.G."/>
            <person name="Shrestha R.P."/>
            <person name="Stanke M."/>
            <person name="Brautigam A."/>
            <person name="Baker B.J."/>
            <person name="Banfield J.F."/>
            <person name="Garavito R.M."/>
            <person name="Carr K."/>
            <person name="Wilkerson C."/>
            <person name="Rensing S.A."/>
            <person name="Gagneul D."/>
            <person name="Dickenson N.E."/>
            <person name="Oesterhelt C."/>
            <person name="Lercher M.J."/>
            <person name="Weber A.P."/>
        </authorList>
    </citation>
    <scope>NUCLEOTIDE SEQUENCE [LARGE SCALE GENOMIC DNA]</scope>
    <source>
        <strain evidence="6">074W</strain>
    </source>
</reference>
<organism evidence="5 6">
    <name type="scientific">Galdieria sulphuraria</name>
    <name type="common">Red alga</name>
    <dbReference type="NCBI Taxonomy" id="130081"/>
    <lineage>
        <taxon>Eukaryota</taxon>
        <taxon>Rhodophyta</taxon>
        <taxon>Bangiophyceae</taxon>
        <taxon>Galdieriales</taxon>
        <taxon>Galdieriaceae</taxon>
        <taxon>Galdieria</taxon>
    </lineage>
</organism>
<dbReference type="PANTHER" id="PTHR31906">
    <property type="entry name" value="PLASTID-LIPID-ASSOCIATED PROTEIN 4, CHLOROPLASTIC-RELATED"/>
    <property type="match status" value="1"/>
</dbReference>
<dbReference type="GeneID" id="17089366"/>
<sequence length="327" mass="36666">MFFMRSEKSLLFLSQASFTFSSFYSCKCSFCKTCSGSSWRFRSKTLFPSNARNLKGKRTTPVFYSQNSLSNGDNFTSPGNEYSSSRKENDSFGESTMSGAYNTSNNGGESKSNSQQDPTEEVPFGIGEAARRYNRKIRLYQLCASTDRGQMSRPEQRSEVEDLAAELESLNPTPNPLDGTKLDGSWELIYSSVPFYKTNPLLLASVTPFLRIGQWRQNISLSYGELMNEVDLEAFPGLMGTILQQTRVTPVGGERLEIVIDKTSLKGRSVANRLDLGGIQLDIPFGDILRRVQGSSSELFLDTYYLDDDLRISRTRGGRLLIFSRVK</sequence>
<dbReference type="GO" id="GO:0009536">
    <property type="term" value="C:plastid"/>
    <property type="evidence" value="ECO:0007669"/>
    <property type="project" value="UniProtKB-SubCell"/>
</dbReference>
<dbReference type="OrthoDB" id="203682at2759"/>
<keyword evidence="6" id="KW-1185">Reference proteome</keyword>
<name>M2Y490_GALSU</name>
<dbReference type="InterPro" id="IPR039633">
    <property type="entry name" value="PAP"/>
</dbReference>
<dbReference type="AlphaFoldDB" id="M2Y490"/>
<keyword evidence="2" id="KW-0934">Plastid</keyword>